<evidence type="ECO:0000256" key="1">
    <source>
        <dbReference type="SAM" id="SignalP"/>
    </source>
</evidence>
<keyword evidence="3" id="KW-1185">Reference proteome</keyword>
<name>A0A6H2H3T1_9BACL</name>
<gene>
    <name evidence="2" type="ORF">HGI30_22375</name>
</gene>
<dbReference type="Proteomes" id="UP000502136">
    <property type="component" value="Chromosome"/>
</dbReference>
<accession>A0A6H2H3T1</accession>
<dbReference type="KEGG" id="palr:HGI30_22375"/>
<feature type="signal peptide" evidence="1">
    <location>
        <begin position="1"/>
        <end position="26"/>
    </location>
</feature>
<organism evidence="2 3">
    <name type="scientific">Paenibacillus albicereus</name>
    <dbReference type="NCBI Taxonomy" id="2726185"/>
    <lineage>
        <taxon>Bacteria</taxon>
        <taxon>Bacillati</taxon>
        <taxon>Bacillota</taxon>
        <taxon>Bacilli</taxon>
        <taxon>Bacillales</taxon>
        <taxon>Paenibacillaceae</taxon>
        <taxon>Paenibacillus</taxon>
    </lineage>
</organism>
<keyword evidence="1" id="KW-0732">Signal</keyword>
<evidence type="ECO:0000313" key="3">
    <source>
        <dbReference type="Proteomes" id="UP000502136"/>
    </source>
</evidence>
<proteinExistence type="predicted"/>
<evidence type="ECO:0008006" key="4">
    <source>
        <dbReference type="Google" id="ProtNLM"/>
    </source>
</evidence>
<dbReference type="RefSeq" id="WP_168909526.1">
    <property type="nucleotide sequence ID" value="NZ_CP051428.1"/>
</dbReference>
<dbReference type="EMBL" id="CP051428">
    <property type="protein sequence ID" value="QJC53998.1"/>
    <property type="molecule type" value="Genomic_DNA"/>
</dbReference>
<evidence type="ECO:0000313" key="2">
    <source>
        <dbReference type="EMBL" id="QJC53998.1"/>
    </source>
</evidence>
<reference evidence="2 3" key="1">
    <citation type="submission" date="2020-04" db="EMBL/GenBank/DDBJ databases">
        <title>Novel Paenibacillus strain UniB2 isolated from commercial digestive syrup.</title>
        <authorList>
            <person name="Thorat V."/>
            <person name="Kirdat K."/>
            <person name="Tiwarekar B."/>
            <person name="Yadav A."/>
        </authorList>
    </citation>
    <scope>NUCLEOTIDE SEQUENCE [LARGE SCALE GENOMIC DNA]</scope>
    <source>
        <strain evidence="2 3">UniB2</strain>
    </source>
</reference>
<sequence length="154" mass="16700">MKRRSLAATTAALGLAAAIGSGTAFGQAGFTAAVQEWYSDAFGKKADELRWGAERQAAESFREAADLLAQQAAPTYGKQVEEAAEQARQRAFDTYSEHLERYLRELDEAEAELAGPNGAIDRRFEEAAAAAQARADDELERSLDELLTELTQGD</sequence>
<feature type="chain" id="PRO_5026154685" description="YtxH domain-containing protein" evidence="1">
    <location>
        <begin position="27"/>
        <end position="154"/>
    </location>
</feature>
<protein>
    <recommendedName>
        <fullName evidence="4">YtxH domain-containing protein</fullName>
    </recommendedName>
</protein>
<dbReference type="AlphaFoldDB" id="A0A6H2H3T1"/>